<proteinExistence type="predicted"/>
<evidence type="ECO:0000313" key="1">
    <source>
        <dbReference type="EMBL" id="VVC88036.1"/>
    </source>
</evidence>
<dbReference type="EMBL" id="FZQP02000226">
    <property type="protein sequence ID" value="VVC88036.1"/>
    <property type="molecule type" value="Genomic_DNA"/>
</dbReference>
<evidence type="ECO:0000313" key="2">
    <source>
        <dbReference type="Proteomes" id="UP000324832"/>
    </source>
</evidence>
<accession>A0A5E4PPV1</accession>
<keyword evidence="2" id="KW-1185">Reference proteome</keyword>
<dbReference type="AlphaFoldDB" id="A0A5E4PPV1"/>
<organism evidence="1 2">
    <name type="scientific">Leptidea sinapis</name>
    <dbReference type="NCBI Taxonomy" id="189913"/>
    <lineage>
        <taxon>Eukaryota</taxon>
        <taxon>Metazoa</taxon>
        <taxon>Ecdysozoa</taxon>
        <taxon>Arthropoda</taxon>
        <taxon>Hexapoda</taxon>
        <taxon>Insecta</taxon>
        <taxon>Pterygota</taxon>
        <taxon>Neoptera</taxon>
        <taxon>Endopterygota</taxon>
        <taxon>Lepidoptera</taxon>
        <taxon>Glossata</taxon>
        <taxon>Ditrysia</taxon>
        <taxon>Papilionoidea</taxon>
        <taxon>Pieridae</taxon>
        <taxon>Dismorphiinae</taxon>
        <taxon>Leptidea</taxon>
    </lineage>
</organism>
<gene>
    <name evidence="1" type="ORF">LSINAPIS_LOCUS1497</name>
</gene>
<sequence>MGETVVWSPKAKNLGVTIDRTLSMRPHVNNVVAQTRTARNILRPVLASHLPLRTKLCLYKAYVRTRLTYAAPAWFALTSETGRKSLRVQQSLTLRTISGAPRFVRNQVISRDLRM</sequence>
<dbReference type="Proteomes" id="UP000324832">
    <property type="component" value="Unassembled WGS sequence"/>
</dbReference>
<evidence type="ECO:0008006" key="3">
    <source>
        <dbReference type="Google" id="ProtNLM"/>
    </source>
</evidence>
<name>A0A5E4PPV1_9NEOP</name>
<protein>
    <recommendedName>
        <fullName evidence="3">RNA-directed DNA polymerase from mobile element jockey</fullName>
    </recommendedName>
</protein>
<reference evidence="1 2" key="1">
    <citation type="submission" date="2017-07" db="EMBL/GenBank/DDBJ databases">
        <authorList>
            <person name="Talla V."/>
            <person name="Backstrom N."/>
        </authorList>
    </citation>
    <scope>NUCLEOTIDE SEQUENCE [LARGE SCALE GENOMIC DNA]</scope>
</reference>